<dbReference type="FunFam" id="3.40.50.12780:FF:000003">
    <property type="entry name" value="Long-chain-fatty-acid--CoA ligase FadD"/>
    <property type="match status" value="1"/>
</dbReference>
<evidence type="ECO:0000256" key="2">
    <source>
        <dbReference type="ARBA" id="ARBA00022598"/>
    </source>
</evidence>
<sequence length="530" mass="55386">MYRSPFQEIDLPSRPLDEYILEGASERGDHPALVDAASGRTITYAELAELVGSVAAGLADAGLKPGEVLAVYAPNSLFYPVACLAAARAGAAVTLVNALATAKDLARQLQDAEARILFTVSALLPTVREAGGTVREVFVLDEAADHRSIGDLARSGAGRPAADAPRRSADTALLPYSSGTSGAPKGVVLTHGNVTANIAQMSHALEVTPDHRVLAVLPFFHAYGFSTLIGVTLRSGATLVVLPRFDLAGFLDVLTGQRITHALVAPPIALALAKHPLVEGRDFSSIRQLLSAAAPLKPELAEMVHRRIGVPVVQAYGMTELSPGAHVPPRGQTPPPGSVGKPLPSTECRLVSPESGLDVAPGAEGELWIRGPQVMRGYLGRPTETAEVVDEDGWLHTGDLARVDEDGWFFISDRVKELIKYKGYQVLPGELEAVLLTHPGVADAAVVGVVDEDGMETPRAYVVAAPGAGGSGAGAALTAEAVMEYVAARVAPYKKVRSVAFLDALPRSNAGKILRRELRNLAAGAGPAGS</sequence>
<dbReference type="GO" id="GO:0005524">
    <property type="term" value="F:ATP binding"/>
    <property type="evidence" value="ECO:0007669"/>
    <property type="project" value="UniProtKB-KW"/>
</dbReference>
<dbReference type="InterPro" id="IPR042099">
    <property type="entry name" value="ANL_N_sf"/>
</dbReference>
<dbReference type="AlphaFoldDB" id="A0A2N8NT41"/>
<evidence type="ECO:0000256" key="3">
    <source>
        <dbReference type="ARBA" id="ARBA00022741"/>
    </source>
</evidence>
<name>A0A2N8NT41_STREU</name>
<dbReference type="InterPro" id="IPR025110">
    <property type="entry name" value="AMP-bd_C"/>
</dbReference>
<dbReference type="Pfam" id="PF00501">
    <property type="entry name" value="AMP-binding"/>
    <property type="match status" value="1"/>
</dbReference>
<evidence type="ECO:0000259" key="6">
    <source>
        <dbReference type="Pfam" id="PF00501"/>
    </source>
</evidence>
<feature type="domain" description="AMP-binding enzyme C-terminal" evidence="7">
    <location>
        <begin position="430"/>
        <end position="512"/>
    </location>
</feature>
<dbReference type="PANTHER" id="PTHR24096:SF149">
    <property type="entry name" value="AMP-BINDING DOMAIN-CONTAINING PROTEIN-RELATED"/>
    <property type="match status" value="1"/>
</dbReference>
<accession>A0A2N8NT41</accession>
<keyword evidence="2" id="KW-0436">Ligase</keyword>
<dbReference type="PANTHER" id="PTHR24096">
    <property type="entry name" value="LONG-CHAIN-FATTY-ACID--COA LIGASE"/>
    <property type="match status" value="1"/>
</dbReference>
<dbReference type="Proteomes" id="UP000235945">
    <property type="component" value="Unassembled WGS sequence"/>
</dbReference>
<evidence type="ECO:0000256" key="5">
    <source>
        <dbReference type="SAM" id="MobiDB-lite"/>
    </source>
</evidence>
<feature type="domain" description="AMP-dependent synthetase/ligase" evidence="6">
    <location>
        <begin position="24"/>
        <end position="379"/>
    </location>
</feature>
<protein>
    <submittedName>
        <fullName evidence="8">AMP-dependent synthetase</fullName>
    </submittedName>
</protein>
<keyword evidence="4" id="KW-0067">ATP-binding</keyword>
<feature type="region of interest" description="Disordered" evidence="5">
    <location>
        <begin position="323"/>
        <end position="344"/>
    </location>
</feature>
<dbReference type="Gene3D" id="3.40.50.12780">
    <property type="entry name" value="N-terminal domain of ligase-like"/>
    <property type="match status" value="1"/>
</dbReference>
<proteinExistence type="inferred from homology"/>
<comment type="caution">
    <text evidence="8">The sequence shown here is derived from an EMBL/GenBank/DDBJ whole genome shotgun (WGS) entry which is preliminary data.</text>
</comment>
<keyword evidence="9" id="KW-1185">Reference proteome</keyword>
<evidence type="ECO:0000313" key="9">
    <source>
        <dbReference type="Proteomes" id="UP000235945"/>
    </source>
</evidence>
<dbReference type="PROSITE" id="PS00455">
    <property type="entry name" value="AMP_BINDING"/>
    <property type="match status" value="1"/>
</dbReference>
<dbReference type="FunFam" id="3.30.300.30:FF:000007">
    <property type="entry name" value="4-coumarate--CoA ligase 2"/>
    <property type="match status" value="1"/>
</dbReference>
<evidence type="ECO:0000259" key="7">
    <source>
        <dbReference type="Pfam" id="PF13193"/>
    </source>
</evidence>
<dbReference type="OrthoDB" id="9803968at2"/>
<evidence type="ECO:0000313" key="8">
    <source>
        <dbReference type="EMBL" id="PNE31931.1"/>
    </source>
</evidence>
<evidence type="ECO:0000256" key="4">
    <source>
        <dbReference type="ARBA" id="ARBA00022840"/>
    </source>
</evidence>
<dbReference type="InterPro" id="IPR045851">
    <property type="entry name" value="AMP-bd_C_sf"/>
</dbReference>
<dbReference type="Pfam" id="PF13193">
    <property type="entry name" value="AMP-binding_C"/>
    <property type="match status" value="1"/>
</dbReference>
<organism evidence="8 9">
    <name type="scientific">Streptomyces eurocidicus</name>
    <name type="common">Streptoverticillium eurocidicus</name>
    <dbReference type="NCBI Taxonomy" id="66423"/>
    <lineage>
        <taxon>Bacteria</taxon>
        <taxon>Bacillati</taxon>
        <taxon>Actinomycetota</taxon>
        <taxon>Actinomycetes</taxon>
        <taxon>Kitasatosporales</taxon>
        <taxon>Streptomycetaceae</taxon>
        <taxon>Streptomyces</taxon>
    </lineage>
</organism>
<dbReference type="InterPro" id="IPR000873">
    <property type="entry name" value="AMP-dep_synth/lig_dom"/>
</dbReference>
<reference evidence="9" key="1">
    <citation type="submission" date="2015-07" db="EMBL/GenBank/DDBJ databases">
        <authorList>
            <person name="Graham D.E."/>
            <person name="Giannone R.J."/>
            <person name="Gulvik C.A."/>
            <person name="Hettich R.L."/>
            <person name="Klingeman D.M."/>
            <person name="Mahan K.M."/>
            <person name="Parry R.J."/>
            <person name="Spain J.C."/>
        </authorList>
    </citation>
    <scope>NUCLEOTIDE SEQUENCE [LARGE SCALE GENOMIC DNA]</scope>
    <source>
        <strain evidence="9">ATCC 27428</strain>
    </source>
</reference>
<comment type="similarity">
    <text evidence="1">Belongs to the ATP-dependent AMP-binding enzyme family.</text>
</comment>
<dbReference type="SUPFAM" id="SSF56801">
    <property type="entry name" value="Acetyl-CoA synthetase-like"/>
    <property type="match status" value="1"/>
</dbReference>
<keyword evidence="3" id="KW-0547">Nucleotide-binding</keyword>
<dbReference type="GO" id="GO:0016405">
    <property type="term" value="F:CoA-ligase activity"/>
    <property type="evidence" value="ECO:0007669"/>
    <property type="project" value="TreeGrafter"/>
</dbReference>
<dbReference type="EMBL" id="LGUI01000007">
    <property type="protein sequence ID" value="PNE31931.1"/>
    <property type="molecule type" value="Genomic_DNA"/>
</dbReference>
<evidence type="ECO:0000256" key="1">
    <source>
        <dbReference type="ARBA" id="ARBA00006432"/>
    </source>
</evidence>
<gene>
    <name evidence="8" type="ORF">AF335_21580</name>
</gene>
<dbReference type="InterPro" id="IPR020845">
    <property type="entry name" value="AMP-binding_CS"/>
</dbReference>
<dbReference type="Gene3D" id="3.30.300.30">
    <property type="match status" value="1"/>
</dbReference>